<dbReference type="EMBL" id="JARIHO010000038">
    <property type="protein sequence ID" value="KAJ7328802.1"/>
    <property type="molecule type" value="Genomic_DNA"/>
</dbReference>
<dbReference type="Gene3D" id="3.80.10.10">
    <property type="entry name" value="Ribonuclease Inhibitor"/>
    <property type="match status" value="1"/>
</dbReference>
<keyword evidence="1" id="KW-0175">Coiled coil</keyword>
<feature type="coiled-coil region" evidence="1">
    <location>
        <begin position="10"/>
        <end position="37"/>
    </location>
</feature>
<evidence type="ECO:0008006" key="4">
    <source>
        <dbReference type="Google" id="ProtNLM"/>
    </source>
</evidence>
<comment type="caution">
    <text evidence="2">The sequence shown here is derived from an EMBL/GenBank/DDBJ whole genome shotgun (WGS) entry which is preliminary data.</text>
</comment>
<sequence length="417" mass="47082">MSVAELQAHIAKLSHDIDLQKEVLRQLEQRKRASQRQINALRDPLARLPLELSSEIFVQCLPQYGYHASPDARTAPMLFLQVCNAWNDIALSTPKLWTVICLPFPSAQILDVWLQRARNFPSSVRLFKGLDYDVARTLVRFSSQLKHLDLYEEQLDPLRVIGALPRLETLTIDVASDENGNSNAWNLAEAVQLLNSAPNLVQCLFCHVTTYFDDDLGARFGEVVLPNLRVLGFGERSVRSLDGEEEILQYLTLPALNTLFLSLSGYSTTDFYTFLERSSPPLQTLLLGTGCPNFRFIDLEKCFSLVPSLTYLELYGGNQLQFLDDLFTALADHQSHLLPNLHTLNIQHDCSVIIEPSYRKLLLALSVRRAQLGCAYIENPDPDQFKPSPEVCAGLRQLAENGMDLWIGTPEHNFIEV</sequence>
<protein>
    <recommendedName>
        <fullName evidence="4">F-box domain-containing protein</fullName>
    </recommendedName>
</protein>
<accession>A0AAD7EIR1</accession>
<dbReference type="AlphaFoldDB" id="A0AAD7EIR1"/>
<organism evidence="2 3">
    <name type="scientific">Mycena albidolilacea</name>
    <dbReference type="NCBI Taxonomy" id="1033008"/>
    <lineage>
        <taxon>Eukaryota</taxon>
        <taxon>Fungi</taxon>
        <taxon>Dikarya</taxon>
        <taxon>Basidiomycota</taxon>
        <taxon>Agaricomycotina</taxon>
        <taxon>Agaricomycetes</taxon>
        <taxon>Agaricomycetidae</taxon>
        <taxon>Agaricales</taxon>
        <taxon>Marasmiineae</taxon>
        <taxon>Mycenaceae</taxon>
        <taxon>Mycena</taxon>
    </lineage>
</organism>
<evidence type="ECO:0000256" key="1">
    <source>
        <dbReference type="SAM" id="Coils"/>
    </source>
</evidence>
<gene>
    <name evidence="2" type="ORF">DFH08DRAFT_883256</name>
</gene>
<name>A0AAD7EIR1_9AGAR</name>
<reference evidence="2" key="1">
    <citation type="submission" date="2023-03" db="EMBL/GenBank/DDBJ databases">
        <title>Massive genome expansion in bonnet fungi (Mycena s.s.) driven by repeated elements and novel gene families across ecological guilds.</title>
        <authorList>
            <consortium name="Lawrence Berkeley National Laboratory"/>
            <person name="Harder C.B."/>
            <person name="Miyauchi S."/>
            <person name="Viragh M."/>
            <person name="Kuo A."/>
            <person name="Thoen E."/>
            <person name="Andreopoulos B."/>
            <person name="Lu D."/>
            <person name="Skrede I."/>
            <person name="Drula E."/>
            <person name="Henrissat B."/>
            <person name="Morin E."/>
            <person name="Kohler A."/>
            <person name="Barry K."/>
            <person name="LaButti K."/>
            <person name="Morin E."/>
            <person name="Salamov A."/>
            <person name="Lipzen A."/>
            <person name="Mereny Z."/>
            <person name="Hegedus B."/>
            <person name="Baldrian P."/>
            <person name="Stursova M."/>
            <person name="Weitz H."/>
            <person name="Taylor A."/>
            <person name="Grigoriev I.V."/>
            <person name="Nagy L.G."/>
            <person name="Martin F."/>
            <person name="Kauserud H."/>
        </authorList>
    </citation>
    <scope>NUCLEOTIDE SEQUENCE</scope>
    <source>
        <strain evidence="2">CBHHK002</strain>
    </source>
</reference>
<proteinExistence type="predicted"/>
<evidence type="ECO:0000313" key="3">
    <source>
        <dbReference type="Proteomes" id="UP001218218"/>
    </source>
</evidence>
<evidence type="ECO:0000313" key="2">
    <source>
        <dbReference type="EMBL" id="KAJ7328802.1"/>
    </source>
</evidence>
<dbReference type="InterPro" id="IPR032675">
    <property type="entry name" value="LRR_dom_sf"/>
</dbReference>
<dbReference type="SUPFAM" id="SSF52047">
    <property type="entry name" value="RNI-like"/>
    <property type="match status" value="1"/>
</dbReference>
<dbReference type="Proteomes" id="UP001218218">
    <property type="component" value="Unassembled WGS sequence"/>
</dbReference>
<keyword evidence="3" id="KW-1185">Reference proteome</keyword>